<dbReference type="SUPFAM" id="SSF54631">
    <property type="entry name" value="CBS-domain pair"/>
    <property type="match status" value="1"/>
</dbReference>
<dbReference type="RefSeq" id="WP_255925371.1">
    <property type="nucleotide sequence ID" value="NZ_JANFNH010000002.1"/>
</dbReference>
<dbReference type="Gene3D" id="3.10.580.10">
    <property type="entry name" value="CBS-domain"/>
    <property type="match status" value="1"/>
</dbReference>
<dbReference type="Pfam" id="PF00571">
    <property type="entry name" value="CBS"/>
    <property type="match status" value="2"/>
</dbReference>
<evidence type="ECO:0000313" key="4">
    <source>
        <dbReference type="EMBL" id="MCQ4041266.1"/>
    </source>
</evidence>
<evidence type="ECO:0000256" key="1">
    <source>
        <dbReference type="ARBA" id="ARBA00023122"/>
    </source>
</evidence>
<dbReference type="SMART" id="SM00116">
    <property type="entry name" value="CBS"/>
    <property type="match status" value="2"/>
</dbReference>
<dbReference type="PROSITE" id="PS51371">
    <property type="entry name" value="CBS"/>
    <property type="match status" value="2"/>
</dbReference>
<dbReference type="InterPro" id="IPR000644">
    <property type="entry name" value="CBS_dom"/>
</dbReference>
<protein>
    <submittedName>
        <fullName evidence="4">CBS domain-containing protein</fullName>
    </submittedName>
</protein>
<dbReference type="PANTHER" id="PTHR43080:SF2">
    <property type="entry name" value="CBS DOMAIN-CONTAINING PROTEIN"/>
    <property type="match status" value="1"/>
</dbReference>
<reference evidence="4 5" key="1">
    <citation type="submission" date="2022-06" db="EMBL/GenBank/DDBJ databases">
        <title>Draft genome sequence of type strain Streptomyces rubrisoli DSM 42083.</title>
        <authorList>
            <person name="Duangmal K."/>
            <person name="Klaysubun C."/>
        </authorList>
    </citation>
    <scope>NUCLEOTIDE SEQUENCE [LARGE SCALE GENOMIC DNA]</scope>
    <source>
        <strain evidence="4 5">DSM 42083</strain>
    </source>
</reference>
<keyword evidence="5" id="KW-1185">Reference proteome</keyword>
<evidence type="ECO:0000259" key="3">
    <source>
        <dbReference type="PROSITE" id="PS51371"/>
    </source>
</evidence>
<organism evidence="4 5">
    <name type="scientific">Streptantibioticus rubrisoli</name>
    <dbReference type="NCBI Taxonomy" id="1387313"/>
    <lineage>
        <taxon>Bacteria</taxon>
        <taxon>Bacillati</taxon>
        <taxon>Actinomycetota</taxon>
        <taxon>Actinomycetes</taxon>
        <taxon>Kitasatosporales</taxon>
        <taxon>Streptomycetaceae</taxon>
        <taxon>Streptantibioticus</taxon>
    </lineage>
</organism>
<evidence type="ECO:0000313" key="5">
    <source>
        <dbReference type="Proteomes" id="UP001206206"/>
    </source>
</evidence>
<feature type="domain" description="CBS" evidence="3">
    <location>
        <begin position="65"/>
        <end position="121"/>
    </location>
</feature>
<dbReference type="EMBL" id="JANFNH010000002">
    <property type="protein sequence ID" value="MCQ4041266.1"/>
    <property type="molecule type" value="Genomic_DNA"/>
</dbReference>
<comment type="caution">
    <text evidence="4">The sequence shown here is derived from an EMBL/GenBank/DDBJ whole genome shotgun (WGS) entry which is preliminary data.</text>
</comment>
<proteinExistence type="predicted"/>
<dbReference type="PANTHER" id="PTHR43080">
    <property type="entry name" value="CBS DOMAIN-CONTAINING PROTEIN CBSX3, MITOCHONDRIAL"/>
    <property type="match status" value="1"/>
</dbReference>
<dbReference type="InterPro" id="IPR051257">
    <property type="entry name" value="Diverse_CBS-Domain"/>
</dbReference>
<accession>A0ABT1P8Y8</accession>
<feature type="domain" description="CBS" evidence="3">
    <location>
        <begin position="1"/>
        <end position="57"/>
    </location>
</feature>
<gene>
    <name evidence="4" type="ORF">NON19_04285</name>
</gene>
<evidence type="ECO:0000256" key="2">
    <source>
        <dbReference type="PROSITE-ProRule" id="PRU00703"/>
    </source>
</evidence>
<dbReference type="CDD" id="cd04622">
    <property type="entry name" value="CBS_pair_HRP1_like"/>
    <property type="match status" value="1"/>
</dbReference>
<sequence length="130" mass="14481">MHQGAQCVDAEKSLKDAAMMMRDLGVGSLPICDHDRLTGIITDRDIVIKCCAEGKDPANVKARDFASELHWIDADADVGEALHMMEDHRIRRLPVLEKKRLVGVISEADVVRNLPEHEIAEFCDAVYSAR</sequence>
<dbReference type="Proteomes" id="UP001206206">
    <property type="component" value="Unassembled WGS sequence"/>
</dbReference>
<name>A0ABT1P8Y8_9ACTN</name>
<dbReference type="InterPro" id="IPR046342">
    <property type="entry name" value="CBS_dom_sf"/>
</dbReference>
<keyword evidence="1 2" id="KW-0129">CBS domain</keyword>